<name>A0A8X6R1B7_TRICX</name>
<organism evidence="1 2">
    <name type="scientific">Trichonephila clavipes</name>
    <name type="common">Golden silk orbweaver</name>
    <name type="synonym">Nephila clavipes</name>
    <dbReference type="NCBI Taxonomy" id="2585209"/>
    <lineage>
        <taxon>Eukaryota</taxon>
        <taxon>Metazoa</taxon>
        <taxon>Ecdysozoa</taxon>
        <taxon>Arthropoda</taxon>
        <taxon>Chelicerata</taxon>
        <taxon>Arachnida</taxon>
        <taxon>Araneae</taxon>
        <taxon>Araneomorphae</taxon>
        <taxon>Entelegynae</taxon>
        <taxon>Araneoidea</taxon>
        <taxon>Nephilidae</taxon>
        <taxon>Trichonephila</taxon>
    </lineage>
</organism>
<sequence>MFLEKRENNAFTCKFKLNGFSFDCVKELKYLSVVLDSKFCWKQHVFHLSNKCEKIQLVLNKGARNSFGIKSNLPSLIYKQGIVPFICYGSQIWGFALKKKINCRLLQKIHRRILLRVISGYRTISYEAVFAISVFPPIDIFIIRNNEFKIATKNCTNKSLDGSLRVSELTHPSERLTLNLVN</sequence>
<keyword evidence="2" id="KW-1185">Reference proteome</keyword>
<evidence type="ECO:0000313" key="1">
    <source>
        <dbReference type="EMBL" id="GFX86315.1"/>
    </source>
</evidence>
<proteinExistence type="predicted"/>
<dbReference type="EMBL" id="BMAU01021004">
    <property type="protein sequence ID" value="GFX86315.1"/>
    <property type="molecule type" value="Genomic_DNA"/>
</dbReference>
<protein>
    <submittedName>
        <fullName evidence="1">Retrovirus-related Pol polyprotein from type-1 retrotransposable element R1 4</fullName>
    </submittedName>
</protein>
<gene>
    <name evidence="1" type="primary">NCL1_09627</name>
    <name evidence="1" type="ORF">TNCV_2561971</name>
</gene>
<dbReference type="Proteomes" id="UP000887159">
    <property type="component" value="Unassembled WGS sequence"/>
</dbReference>
<comment type="caution">
    <text evidence="1">The sequence shown here is derived from an EMBL/GenBank/DDBJ whole genome shotgun (WGS) entry which is preliminary data.</text>
</comment>
<evidence type="ECO:0000313" key="2">
    <source>
        <dbReference type="Proteomes" id="UP000887159"/>
    </source>
</evidence>
<dbReference type="AlphaFoldDB" id="A0A8X6R1B7"/>
<accession>A0A8X6R1B7</accession>
<reference evidence="1" key="1">
    <citation type="submission" date="2020-08" db="EMBL/GenBank/DDBJ databases">
        <title>Multicomponent nature underlies the extraordinary mechanical properties of spider dragline silk.</title>
        <authorList>
            <person name="Kono N."/>
            <person name="Nakamura H."/>
            <person name="Mori M."/>
            <person name="Yoshida Y."/>
            <person name="Ohtoshi R."/>
            <person name="Malay A.D."/>
            <person name="Moran D.A.P."/>
            <person name="Tomita M."/>
            <person name="Numata K."/>
            <person name="Arakawa K."/>
        </authorList>
    </citation>
    <scope>NUCLEOTIDE SEQUENCE</scope>
</reference>